<dbReference type="SUPFAM" id="SSF48452">
    <property type="entry name" value="TPR-like"/>
    <property type="match status" value="1"/>
</dbReference>
<dbReference type="Proteomes" id="UP000586976">
    <property type="component" value="Unassembled WGS sequence"/>
</dbReference>
<dbReference type="Pfam" id="PF02810">
    <property type="entry name" value="SEC-C"/>
    <property type="match status" value="1"/>
</dbReference>
<reference evidence="2 3" key="1">
    <citation type="submission" date="2020-07" db="EMBL/GenBank/DDBJ databases">
        <title>Streptomyces isolated from Indian soil.</title>
        <authorList>
            <person name="Mandal S."/>
            <person name="Maiti P.K."/>
        </authorList>
    </citation>
    <scope>NUCLEOTIDE SEQUENCE [LARGE SCALE GENOMIC DNA]</scope>
    <source>
        <strain evidence="2 3">PSKA54</strain>
    </source>
</reference>
<keyword evidence="3" id="KW-1185">Reference proteome</keyword>
<dbReference type="InterPro" id="IPR004027">
    <property type="entry name" value="SEC_C_motif"/>
</dbReference>
<dbReference type="Gene3D" id="1.25.40.10">
    <property type="entry name" value="Tetratricopeptide repeat domain"/>
    <property type="match status" value="1"/>
</dbReference>
<evidence type="ECO:0000313" key="3">
    <source>
        <dbReference type="Proteomes" id="UP000586976"/>
    </source>
</evidence>
<dbReference type="PROSITE" id="PS50005">
    <property type="entry name" value="TPR"/>
    <property type="match status" value="1"/>
</dbReference>
<dbReference type="InterPro" id="IPR011990">
    <property type="entry name" value="TPR-like_helical_dom_sf"/>
</dbReference>
<gene>
    <name evidence="2" type="ORF">H1V43_28965</name>
</gene>
<dbReference type="AlphaFoldDB" id="A0A7W2HIY4"/>
<accession>A0A7W2HIY4</accession>
<dbReference type="EMBL" id="JACEQY010000039">
    <property type="protein sequence ID" value="MBA4865304.1"/>
    <property type="molecule type" value="Genomic_DNA"/>
</dbReference>
<evidence type="ECO:0000256" key="1">
    <source>
        <dbReference type="PROSITE-ProRule" id="PRU00339"/>
    </source>
</evidence>
<dbReference type="Gene3D" id="3.10.450.50">
    <property type="match status" value="1"/>
</dbReference>
<dbReference type="SUPFAM" id="SSF103642">
    <property type="entry name" value="Sec-C motif"/>
    <property type="match status" value="1"/>
</dbReference>
<dbReference type="InterPro" id="IPR019734">
    <property type="entry name" value="TPR_rpt"/>
</dbReference>
<comment type="caution">
    <text evidence="2">The sequence shown here is derived from an EMBL/GenBank/DDBJ whole genome shotgun (WGS) entry which is preliminary data.</text>
</comment>
<proteinExistence type="predicted"/>
<keyword evidence="1" id="KW-0802">TPR repeat</keyword>
<feature type="repeat" description="TPR" evidence="1">
    <location>
        <begin position="49"/>
        <end position="82"/>
    </location>
</feature>
<dbReference type="RefSeq" id="WP_181866830.1">
    <property type="nucleotide sequence ID" value="NZ_JACEQY010000039.1"/>
</dbReference>
<organism evidence="2 3">
    <name type="scientific">Streptomyces himalayensis subsp. aureolus</name>
    <dbReference type="NCBI Taxonomy" id="2758039"/>
    <lineage>
        <taxon>Bacteria</taxon>
        <taxon>Bacillati</taxon>
        <taxon>Actinomycetota</taxon>
        <taxon>Actinomycetes</taxon>
        <taxon>Kitasatosporales</taxon>
        <taxon>Streptomycetaceae</taxon>
        <taxon>Streptomyces</taxon>
        <taxon>Streptomyces himalayensis</taxon>
    </lineage>
</organism>
<name>A0A7W2HIY4_9ACTN</name>
<sequence length="352" mass="38645">MNTHQHPEASPSRSAVSPYAAFLSARGEAAPASAYEQWAAEHPGGTDEALAWLDAGWARVQEGDDERALRVFRRAVELGGARGREAQAAVVRQLYALKRPEEAEQLTGRLADELATQPTGVDDLHVYDAMVEVLSESDRPEQALGWCLAGLEAATRLPEDEQVSALRRGLQVSRISLNETLGLEPDAEDQALEAELSEELRAFGSTLNQLLDHESGTRKLDVPDGGEAFDGLVLRWARADFPSVRARWPETTALYGDDYDFYAARIQREARAYAEAGATRVLLTTGTLTDYLAYAERTGVDPALPATRQAYGEWKAVRARQDTIVWPPARNGPCWCDSGRKYKKCCGTPADK</sequence>
<evidence type="ECO:0000313" key="2">
    <source>
        <dbReference type="EMBL" id="MBA4865304.1"/>
    </source>
</evidence>
<protein>
    <submittedName>
        <fullName evidence="2">SEC-C domain-containing protein</fullName>
    </submittedName>
</protein>